<dbReference type="EMBL" id="JAEVFJ010000006">
    <property type="protein sequence ID" value="KAH8103886.1"/>
    <property type="molecule type" value="Genomic_DNA"/>
</dbReference>
<protein>
    <submittedName>
        <fullName evidence="10">Carboxypeptidase S</fullName>
    </submittedName>
</protein>
<keyword evidence="8" id="KW-0472">Membrane</keyword>
<feature type="binding site" evidence="7">
    <location>
        <position position="235"/>
    </location>
    <ligand>
        <name>Zn(2+)</name>
        <dbReference type="ChEBI" id="CHEBI:29105"/>
        <label>1</label>
    </ligand>
</feature>
<feature type="transmembrane region" description="Helical" evidence="8">
    <location>
        <begin position="23"/>
        <end position="43"/>
    </location>
</feature>
<dbReference type="Gene3D" id="3.30.70.360">
    <property type="match status" value="1"/>
</dbReference>
<keyword evidence="8" id="KW-0812">Transmembrane</keyword>
<evidence type="ECO:0000313" key="10">
    <source>
        <dbReference type="EMBL" id="KAH8103886.1"/>
    </source>
</evidence>
<feature type="binding site" evidence="7">
    <location>
        <position position="165"/>
    </location>
    <ligand>
        <name>Zn(2+)</name>
        <dbReference type="ChEBI" id="CHEBI:29105"/>
        <label>2</label>
    </ligand>
</feature>
<proteinExistence type="inferred from homology"/>
<dbReference type="InterPro" id="IPR017141">
    <property type="entry name" value="Pept_M20_carboxypep"/>
</dbReference>
<feature type="active site" evidence="6">
    <location>
        <position position="167"/>
    </location>
</feature>
<dbReference type="PANTHER" id="PTHR45962">
    <property type="entry name" value="N-FATTY-ACYL-AMINO ACID SYNTHASE/HYDROLASE PM20D1"/>
    <property type="match status" value="1"/>
</dbReference>
<evidence type="ECO:0000256" key="4">
    <source>
        <dbReference type="ARBA" id="ARBA00022801"/>
    </source>
</evidence>
<name>A0A8K0UTT9_9AGAR</name>
<reference evidence="10" key="1">
    <citation type="journal article" date="2021" name="New Phytol.">
        <title>Evolutionary innovations through gain and loss of genes in the ectomycorrhizal Boletales.</title>
        <authorList>
            <person name="Wu G."/>
            <person name="Miyauchi S."/>
            <person name="Morin E."/>
            <person name="Kuo A."/>
            <person name="Drula E."/>
            <person name="Varga T."/>
            <person name="Kohler A."/>
            <person name="Feng B."/>
            <person name="Cao Y."/>
            <person name="Lipzen A."/>
            <person name="Daum C."/>
            <person name="Hundley H."/>
            <person name="Pangilinan J."/>
            <person name="Johnson J."/>
            <person name="Barry K."/>
            <person name="LaButti K."/>
            <person name="Ng V."/>
            <person name="Ahrendt S."/>
            <person name="Min B."/>
            <person name="Choi I.G."/>
            <person name="Park H."/>
            <person name="Plett J.M."/>
            <person name="Magnuson J."/>
            <person name="Spatafora J.W."/>
            <person name="Nagy L.G."/>
            <person name="Henrissat B."/>
            <person name="Grigoriev I.V."/>
            <person name="Yang Z.L."/>
            <person name="Xu J."/>
            <person name="Martin F.M."/>
        </authorList>
    </citation>
    <scope>NUCLEOTIDE SEQUENCE</scope>
    <source>
        <strain evidence="10">KKN 215</strain>
    </source>
</reference>
<organism evidence="10 11">
    <name type="scientific">Cristinia sonorae</name>
    <dbReference type="NCBI Taxonomy" id="1940300"/>
    <lineage>
        <taxon>Eukaryota</taxon>
        <taxon>Fungi</taxon>
        <taxon>Dikarya</taxon>
        <taxon>Basidiomycota</taxon>
        <taxon>Agaricomycotina</taxon>
        <taxon>Agaricomycetes</taxon>
        <taxon>Agaricomycetidae</taxon>
        <taxon>Agaricales</taxon>
        <taxon>Pleurotineae</taxon>
        <taxon>Stephanosporaceae</taxon>
        <taxon>Cristinia</taxon>
    </lineage>
</organism>
<feature type="binding site" evidence="7">
    <location>
        <position position="200"/>
    </location>
    <ligand>
        <name>Zn(2+)</name>
        <dbReference type="ChEBI" id="CHEBI:29105"/>
        <label>1</label>
    </ligand>
</feature>
<comment type="similarity">
    <text evidence="1">Belongs to the peptidase M20A family.</text>
</comment>
<keyword evidence="4" id="KW-0378">Hydrolase</keyword>
<gene>
    <name evidence="10" type="ORF">BXZ70DRAFT_968377</name>
</gene>
<evidence type="ECO:0000256" key="5">
    <source>
        <dbReference type="ARBA" id="ARBA00022833"/>
    </source>
</evidence>
<dbReference type="SUPFAM" id="SSF55031">
    <property type="entry name" value="Bacterial exopeptidase dimerisation domain"/>
    <property type="match status" value="1"/>
</dbReference>
<keyword evidence="10" id="KW-0121">Carboxypeptidase</keyword>
<dbReference type="InterPro" id="IPR002933">
    <property type="entry name" value="Peptidase_M20"/>
</dbReference>
<evidence type="ECO:0000256" key="7">
    <source>
        <dbReference type="PIRSR" id="PIRSR037217-2"/>
    </source>
</evidence>
<dbReference type="Gene3D" id="3.40.630.10">
    <property type="entry name" value="Zn peptidases"/>
    <property type="match status" value="1"/>
</dbReference>
<evidence type="ECO:0000256" key="8">
    <source>
        <dbReference type="SAM" id="Phobius"/>
    </source>
</evidence>
<dbReference type="PROSITE" id="PS00758">
    <property type="entry name" value="ARGE_DAPE_CPG2_1"/>
    <property type="match status" value="1"/>
</dbReference>
<evidence type="ECO:0000256" key="6">
    <source>
        <dbReference type="PIRSR" id="PIRSR037217-1"/>
    </source>
</evidence>
<dbReference type="GO" id="GO:0000328">
    <property type="term" value="C:fungal-type vacuole lumen"/>
    <property type="evidence" value="ECO:0007669"/>
    <property type="project" value="TreeGrafter"/>
</dbReference>
<dbReference type="PIRSF" id="PIRSF037217">
    <property type="entry name" value="Carboxypeptidase_S"/>
    <property type="match status" value="1"/>
</dbReference>
<feature type="domain" description="Peptidase M20 dimerisation" evidence="9">
    <location>
        <begin position="281"/>
        <end position="438"/>
    </location>
</feature>
<dbReference type="InterPro" id="IPR036264">
    <property type="entry name" value="Bact_exopeptidase_dim_dom"/>
</dbReference>
<dbReference type="Gene3D" id="1.10.150.900">
    <property type="match status" value="1"/>
</dbReference>
<dbReference type="Pfam" id="PF07687">
    <property type="entry name" value="M20_dimer"/>
    <property type="match status" value="1"/>
</dbReference>
<evidence type="ECO:0000259" key="9">
    <source>
        <dbReference type="Pfam" id="PF07687"/>
    </source>
</evidence>
<dbReference type="InterPro" id="IPR001261">
    <property type="entry name" value="ArgE/DapE_CS"/>
</dbReference>
<dbReference type="AlphaFoldDB" id="A0A8K0UTT9"/>
<dbReference type="CDD" id="cd05674">
    <property type="entry name" value="M20_yscS"/>
    <property type="match status" value="1"/>
</dbReference>
<keyword evidence="11" id="KW-1185">Reference proteome</keyword>
<keyword evidence="5 7" id="KW-0862">Zinc</keyword>
<feature type="binding site" evidence="7">
    <location>
        <position position="548"/>
    </location>
    <ligand>
        <name>Zn(2+)</name>
        <dbReference type="ChEBI" id="CHEBI:29105"/>
        <label>1</label>
    </ligand>
</feature>
<dbReference type="GO" id="GO:0051603">
    <property type="term" value="P:proteolysis involved in protein catabolic process"/>
    <property type="evidence" value="ECO:0007669"/>
    <property type="project" value="TreeGrafter"/>
</dbReference>
<dbReference type="OrthoDB" id="3064516at2759"/>
<dbReference type="Proteomes" id="UP000813824">
    <property type="component" value="Unassembled WGS sequence"/>
</dbReference>
<keyword evidence="8" id="KW-1133">Transmembrane helix</keyword>
<feature type="binding site" evidence="7">
    <location>
        <position position="263"/>
    </location>
    <ligand>
        <name>Zn(2+)</name>
        <dbReference type="ChEBI" id="CHEBI:29105"/>
        <label>2</label>
    </ligand>
</feature>
<feature type="binding site" evidence="7">
    <location>
        <position position="200"/>
    </location>
    <ligand>
        <name>Zn(2+)</name>
        <dbReference type="ChEBI" id="CHEBI:29105"/>
        <label>2</label>
    </ligand>
</feature>
<evidence type="ECO:0000256" key="2">
    <source>
        <dbReference type="ARBA" id="ARBA00022670"/>
    </source>
</evidence>
<evidence type="ECO:0000256" key="1">
    <source>
        <dbReference type="ARBA" id="ARBA00006247"/>
    </source>
</evidence>
<accession>A0A8K0UTT9</accession>
<dbReference type="SUPFAM" id="SSF53187">
    <property type="entry name" value="Zn-dependent exopeptidases"/>
    <property type="match status" value="1"/>
</dbReference>
<evidence type="ECO:0000313" key="11">
    <source>
        <dbReference type="Proteomes" id="UP000813824"/>
    </source>
</evidence>
<sequence>MGKANDVLDAGISPRRNQHRRHIWRVTVLVICAAVNIYCYRHFVRQGVPQDLIAAVCPQAAPITPTTNAAVYKDLERQYATQQFKLKAYESLGGAVRIPTEAYDDLKPPGEDPRWDIFAKFHQYLEARFPLVHTTLRKTTVNKYALVFHWQGSDSSLKPVLLTAHQDVVPVEPLTLDQWIEPPYSGLYDGKWIWGRGSCDDKPGLIGSLTAVESLIAKGFKPKRTVVLAYGIDEERGGIEGGPAIRDHLIKTYGTYGFSILVDEGGDLEVRDNIAIASPAVAEKGHFDLRLAVSTIGGHSSVPPAHTSIGILAGLIVQLEDNPHEPHVFRNDTYYTNLQCQAAYDPDLDEDLRSSIQRSLTNDRALRSLEAQLFKTDRRLKAIGSTTQAADLINGGVKVNALPEEATAVVNHRIAGWSSVAALKARIVEILQPAIRKYNLSVNAFGEQIDDPEKTAFAGHLTLSDAFGTALEPAPITSTSSNPAYQFLSGTIIAVQKTSAKGRSSNAPVVVAPGILIGNTDTRYYWNVTRNIFRYGHVDRYARYNGAHTINEALEAEAFIELIRFFTTFILNADESKLLK</sequence>
<dbReference type="InterPro" id="IPR011650">
    <property type="entry name" value="Peptidase_M20_dimer"/>
</dbReference>
<dbReference type="GO" id="GO:0046872">
    <property type="term" value="F:metal ion binding"/>
    <property type="evidence" value="ECO:0007669"/>
    <property type="project" value="UniProtKB-KW"/>
</dbReference>
<keyword evidence="3 7" id="KW-0479">Metal-binding</keyword>
<evidence type="ECO:0000256" key="3">
    <source>
        <dbReference type="ARBA" id="ARBA00022723"/>
    </source>
</evidence>
<keyword evidence="2" id="KW-0645">Protease</keyword>
<dbReference type="PANTHER" id="PTHR45962:SF1">
    <property type="entry name" value="N-FATTY-ACYL-AMINO ACID SYNTHASE_HYDROLASE PM20D1"/>
    <property type="match status" value="1"/>
</dbReference>
<dbReference type="Pfam" id="PF01546">
    <property type="entry name" value="Peptidase_M20"/>
    <property type="match status" value="1"/>
</dbReference>
<dbReference type="GO" id="GO:0004181">
    <property type="term" value="F:metallocarboxypeptidase activity"/>
    <property type="evidence" value="ECO:0007669"/>
    <property type="project" value="InterPro"/>
</dbReference>
<feature type="active site" description="Proton acceptor" evidence="6">
    <location>
        <position position="234"/>
    </location>
</feature>
<dbReference type="InterPro" id="IPR047177">
    <property type="entry name" value="Pept_M20A"/>
</dbReference>
<comment type="caution">
    <text evidence="10">The sequence shown here is derived from an EMBL/GenBank/DDBJ whole genome shotgun (WGS) entry which is preliminary data.</text>
</comment>